<name>A0A429VBW1_9SPHN</name>
<keyword evidence="2" id="KW-1185">Reference proteome</keyword>
<organism evidence="1 2">
    <name type="scientific">Sphingomonas ginkgonis</name>
    <dbReference type="NCBI Taxonomy" id="2315330"/>
    <lineage>
        <taxon>Bacteria</taxon>
        <taxon>Pseudomonadati</taxon>
        <taxon>Pseudomonadota</taxon>
        <taxon>Alphaproteobacteria</taxon>
        <taxon>Sphingomonadales</taxon>
        <taxon>Sphingomonadaceae</taxon>
        <taxon>Sphingomonas</taxon>
    </lineage>
</organism>
<reference evidence="1 2" key="1">
    <citation type="submission" date="2018-12" db="EMBL/GenBank/DDBJ databases">
        <title>Sphingomonas sp. HMF7854 Genome sequencing and assembly.</title>
        <authorList>
            <person name="Cha I."/>
            <person name="Kang H."/>
            <person name="Kim H."/>
            <person name="Kang J."/>
            <person name="Joh K."/>
        </authorList>
    </citation>
    <scope>NUCLEOTIDE SEQUENCE [LARGE SCALE GENOMIC DNA]</scope>
    <source>
        <strain evidence="1 2">HMF7854</strain>
    </source>
</reference>
<dbReference type="RefSeq" id="WP_126719303.1">
    <property type="nucleotide sequence ID" value="NZ_RWJF01000001.1"/>
</dbReference>
<accession>A0A429VBW1</accession>
<evidence type="ECO:0000313" key="1">
    <source>
        <dbReference type="EMBL" id="RST31475.1"/>
    </source>
</evidence>
<dbReference type="OrthoDB" id="7561143at2"/>
<comment type="caution">
    <text evidence="1">The sequence shown here is derived from an EMBL/GenBank/DDBJ whole genome shotgun (WGS) entry which is preliminary data.</text>
</comment>
<evidence type="ECO:0000313" key="2">
    <source>
        <dbReference type="Proteomes" id="UP000274661"/>
    </source>
</evidence>
<gene>
    <name evidence="1" type="ORF">HMF7854_11965</name>
</gene>
<proteinExistence type="predicted"/>
<sequence>MIAFGSAERQERITDPIYFQNAELPKAMSILGSSFTALAEENGRLSVRVDASMPRQPFGVVRTMRYR</sequence>
<dbReference type="EMBL" id="RWJF01000001">
    <property type="protein sequence ID" value="RST31475.1"/>
    <property type="molecule type" value="Genomic_DNA"/>
</dbReference>
<dbReference type="AlphaFoldDB" id="A0A429VBW1"/>
<protein>
    <submittedName>
        <fullName evidence="1">Uncharacterized protein</fullName>
    </submittedName>
</protein>
<dbReference type="Proteomes" id="UP000274661">
    <property type="component" value="Unassembled WGS sequence"/>
</dbReference>